<gene>
    <name evidence="1" type="ORF">H5J25_18260</name>
</gene>
<evidence type="ECO:0000313" key="1">
    <source>
        <dbReference type="EMBL" id="QQV77228.1"/>
    </source>
</evidence>
<proteinExistence type="predicted"/>
<organism evidence="1 2">
    <name type="scientific">Sphingomonas aliaeris</name>
    <dbReference type="NCBI Taxonomy" id="2759526"/>
    <lineage>
        <taxon>Bacteria</taxon>
        <taxon>Pseudomonadati</taxon>
        <taxon>Pseudomonadota</taxon>
        <taxon>Alphaproteobacteria</taxon>
        <taxon>Sphingomonadales</taxon>
        <taxon>Sphingomonadaceae</taxon>
        <taxon>Sphingomonas</taxon>
    </lineage>
</organism>
<dbReference type="Gene3D" id="1.20.120.330">
    <property type="entry name" value="Nucleotidyltransferases domain 2"/>
    <property type="match status" value="1"/>
</dbReference>
<evidence type="ECO:0000313" key="2">
    <source>
        <dbReference type="Proteomes" id="UP000595894"/>
    </source>
</evidence>
<protein>
    <recommendedName>
        <fullName evidence="3">Nucleotidyltransferase</fullName>
    </recommendedName>
</protein>
<dbReference type="SUPFAM" id="SSF81593">
    <property type="entry name" value="Nucleotidyltransferase substrate binding subunit/domain"/>
    <property type="match status" value="1"/>
</dbReference>
<dbReference type="KEGG" id="sari:H5J25_18260"/>
<dbReference type="RefSeq" id="WP_202093541.1">
    <property type="nucleotide sequence ID" value="NZ_CP061035.1"/>
</dbReference>
<evidence type="ECO:0008006" key="3">
    <source>
        <dbReference type="Google" id="ProtNLM"/>
    </source>
</evidence>
<dbReference type="Proteomes" id="UP000595894">
    <property type="component" value="Chromosome"/>
</dbReference>
<reference evidence="2" key="1">
    <citation type="submission" date="2020-09" db="EMBL/GenBank/DDBJ databases">
        <title>Sphingomonas sp., a new species isolated from pork steak.</title>
        <authorList>
            <person name="Heidler von Heilborn D."/>
        </authorList>
    </citation>
    <scope>NUCLEOTIDE SEQUENCE [LARGE SCALE GENOMIC DNA]</scope>
</reference>
<name>A0A974NUV9_9SPHN</name>
<accession>A0A974NUV9</accession>
<sequence>MNRDALRLAAAVDVTSRATERLKSSIVDDRILIARAIADPNVEQDKELLRALDAFVQRFQQVHEHMTHRLYPAFYRVATAGDRPPALRDLFVWLERFKFFDSGLVWVERTELRNRLIHEYPLDAADRILDLQAAVELSSAMMAEFDRVITHIADRNILENGNA</sequence>
<dbReference type="EMBL" id="CP061035">
    <property type="protein sequence ID" value="QQV77228.1"/>
    <property type="molecule type" value="Genomic_DNA"/>
</dbReference>
<dbReference type="AlphaFoldDB" id="A0A974NUV9"/>
<keyword evidence="2" id="KW-1185">Reference proteome</keyword>